<dbReference type="GeneID" id="18500377"/>
<dbReference type="KEGG" id="vg:18500377"/>
<protein>
    <submittedName>
        <fullName evidence="1">Conserved hypothetical phage protein</fullName>
    </submittedName>
</protein>
<name>W6PN41_9CAUD</name>
<accession>W6PN41</accession>
<keyword evidence="2" id="KW-1185">Reference proteome</keyword>
<gene>
    <name evidence="1" type="primary">0.41</name>
</gene>
<evidence type="ECO:0000313" key="2">
    <source>
        <dbReference type="Proteomes" id="UP000019156"/>
    </source>
</evidence>
<dbReference type="RefSeq" id="YP_009007139.1">
    <property type="nucleotide sequence ID" value="NC_023576.1"/>
</dbReference>
<dbReference type="Proteomes" id="UP000019156">
    <property type="component" value="Segment"/>
</dbReference>
<sequence length="72" mass="8487">MVDERSSTDRWPKRLPLTLIGVNYEHCNHLDYLRLRSVGNVYSSRQTTSPYSTVMGFMTIYLAIKYLQENQQ</sequence>
<organism evidence="1 2">
    <name type="scientific">Citrobacter phage CR44b</name>
    <dbReference type="NCBI Taxonomy" id="1455075"/>
    <lineage>
        <taxon>Viruses</taxon>
        <taxon>Duplodnaviria</taxon>
        <taxon>Heunggongvirae</taxon>
        <taxon>Uroviricota</taxon>
        <taxon>Caudoviricetes</taxon>
        <taxon>Autographivirales</taxon>
        <taxon>Autotranscriptaviridae</taxon>
        <taxon>Studiervirinae</taxon>
        <taxon>Kayfunavirus</taxon>
        <taxon>Kayfunavirus CR44b</taxon>
    </lineage>
</organism>
<evidence type="ECO:0000313" key="1">
    <source>
        <dbReference type="EMBL" id="CDM21531.1"/>
    </source>
</evidence>
<dbReference type="EMBL" id="HG818823">
    <property type="protein sequence ID" value="CDM21531.1"/>
    <property type="molecule type" value="Genomic_DNA"/>
</dbReference>
<reference evidence="1 2" key="1">
    <citation type="journal article" date="2014" name="Genome Announc.">
        <title>Complete Genome Sequences of Two Citrobacter rodentium Bacteriophages, CR8 and CR44b.</title>
        <authorList>
            <person name="Toribio A.L."/>
            <person name="Pickard D."/>
            <person name="Cerdeno-Tarraga A.M."/>
            <person name="Petty N.K."/>
            <person name="Thomson N."/>
            <person name="Salmond G."/>
            <person name="Dougan G."/>
        </authorList>
    </citation>
    <scope>NUCLEOTIDE SEQUENCE [LARGE SCALE GENOMIC DNA]</scope>
</reference>
<proteinExistence type="predicted"/>